<protein>
    <submittedName>
        <fullName evidence="1">Uncharacterized protein</fullName>
    </submittedName>
</protein>
<evidence type="ECO:0000313" key="1">
    <source>
        <dbReference type="EMBL" id="CCC52078.1"/>
    </source>
</evidence>
<organism evidence="1">
    <name type="scientific">Trypanosoma vivax (strain Y486)</name>
    <dbReference type="NCBI Taxonomy" id="1055687"/>
    <lineage>
        <taxon>Eukaryota</taxon>
        <taxon>Discoba</taxon>
        <taxon>Euglenozoa</taxon>
        <taxon>Kinetoplastea</taxon>
        <taxon>Metakinetoplastina</taxon>
        <taxon>Trypanosomatida</taxon>
        <taxon>Trypanosomatidae</taxon>
        <taxon>Trypanosoma</taxon>
        <taxon>Duttonella</taxon>
    </lineage>
</organism>
<accession>G0U869</accession>
<gene>
    <name evidence="1" type="ORF">TVY486_1011210</name>
</gene>
<reference evidence="1" key="1">
    <citation type="journal article" date="2012" name="Proc. Natl. Acad. Sci. U.S.A.">
        <title>Antigenic diversity is generated by distinct evolutionary mechanisms in African trypanosome species.</title>
        <authorList>
            <person name="Jackson A.P."/>
            <person name="Berry A."/>
            <person name="Aslett M."/>
            <person name="Allison H.C."/>
            <person name="Burton P."/>
            <person name="Vavrova-Anderson J."/>
            <person name="Brown R."/>
            <person name="Browne H."/>
            <person name="Corton N."/>
            <person name="Hauser H."/>
            <person name="Gamble J."/>
            <person name="Gilderthorp R."/>
            <person name="Marcello L."/>
            <person name="McQuillan J."/>
            <person name="Otto T.D."/>
            <person name="Quail M.A."/>
            <person name="Sanders M.J."/>
            <person name="van Tonder A."/>
            <person name="Ginger M.L."/>
            <person name="Field M.C."/>
            <person name="Barry J.D."/>
            <person name="Hertz-Fowler C."/>
            <person name="Berriman M."/>
        </authorList>
    </citation>
    <scope>NUCLEOTIDE SEQUENCE</scope>
    <source>
        <strain evidence="1">Y486</strain>
    </source>
</reference>
<dbReference type="EMBL" id="HE573026">
    <property type="protein sequence ID" value="CCC52078.1"/>
    <property type="molecule type" value="Genomic_DNA"/>
</dbReference>
<dbReference type="VEuPathDB" id="TriTrypDB:TvY486_1011210"/>
<name>G0U869_TRYVY</name>
<sequence>MQQDSESDGPIPKQRVVSAMTHRALCPLDSDAGIIKLCPSPSCQADIERSALSSPRVKILMAPKPSFVASDRSHGGSRSDNHLGFQLYSVNTDSTSSGKEASGLCNSFIRTGQGGGEASSTSISFLNHPGLGKDPKAAREALHEAFPESLFYITVDDMAAEAVAQGETAIVSDCGFHRQFTEQMLLDIYELIVSTSNLAEERQRFLMCSSQLEVGEADMKAYTRAATDESMRELSIYDDVWYLPSIDSDNGVLTAVIGTLFSGANTIMSTRSRRGRTTTRQPLGDEIYLRFTNPKLYAWVMQHSPQTLTFSTNIIREYLQFSQRIAFREKINRMLQATRIVQRFFRICLNRKKRAVRRMLRQWQQLEVECRMRLKKQTFGSAQMDRIDFVVSSVLWEHVVTTDDYKLKLLKELYSARRAAYFRWSAQRREEEGSNLKNARAARALSFSSEGSTAEAASFASGDTVAAGEDCEARLQERHKADNTGHVCSAWITRWRDVVHTRFGWYIDPEELLIESHRRLLISLRTTILKMKDVQAELKRRGAEETVPLL</sequence>
<dbReference type="AlphaFoldDB" id="G0U869"/>
<proteinExistence type="predicted"/>